<feature type="region of interest" description="Disordered" evidence="1">
    <location>
        <begin position="42"/>
        <end position="70"/>
    </location>
</feature>
<dbReference type="Proteomes" id="UP001500822">
    <property type="component" value="Unassembled WGS sequence"/>
</dbReference>
<comment type="caution">
    <text evidence="3">The sequence shown here is derived from an EMBL/GenBank/DDBJ whole genome shotgun (WGS) entry which is preliminary data.</text>
</comment>
<dbReference type="Gene3D" id="2.130.10.10">
    <property type="entry name" value="YVTN repeat-like/Quinoprotein amine dehydrogenase"/>
    <property type="match status" value="1"/>
</dbReference>
<accession>A0ABP8YU53</accession>
<evidence type="ECO:0000256" key="1">
    <source>
        <dbReference type="SAM" id="MobiDB-lite"/>
    </source>
</evidence>
<gene>
    <name evidence="3" type="ORF">GCM10023217_00250</name>
</gene>
<reference evidence="4" key="1">
    <citation type="journal article" date="2019" name="Int. J. Syst. Evol. Microbiol.">
        <title>The Global Catalogue of Microorganisms (GCM) 10K type strain sequencing project: providing services to taxonomists for standard genome sequencing and annotation.</title>
        <authorList>
            <consortium name="The Broad Institute Genomics Platform"/>
            <consortium name="The Broad Institute Genome Sequencing Center for Infectious Disease"/>
            <person name="Wu L."/>
            <person name="Ma J."/>
        </authorList>
    </citation>
    <scope>NUCLEOTIDE SEQUENCE [LARGE SCALE GENOMIC DNA]</scope>
    <source>
        <strain evidence="4">JCM 18077</strain>
    </source>
</reference>
<keyword evidence="4" id="KW-1185">Reference proteome</keyword>
<evidence type="ECO:0008006" key="5">
    <source>
        <dbReference type="Google" id="ProtNLM"/>
    </source>
</evidence>
<feature type="signal peptide" evidence="2">
    <location>
        <begin position="1"/>
        <end position="27"/>
    </location>
</feature>
<feature type="chain" id="PRO_5045707663" description="LVIVD repeat-containing protein" evidence="2">
    <location>
        <begin position="28"/>
        <end position="509"/>
    </location>
</feature>
<proteinExistence type="predicted"/>
<evidence type="ECO:0000256" key="2">
    <source>
        <dbReference type="SAM" id="SignalP"/>
    </source>
</evidence>
<evidence type="ECO:0000313" key="4">
    <source>
        <dbReference type="Proteomes" id="UP001500822"/>
    </source>
</evidence>
<name>A0ABP8YU53_9ACTN</name>
<dbReference type="InterPro" id="IPR011048">
    <property type="entry name" value="Haem_d1_sf"/>
</dbReference>
<dbReference type="EMBL" id="BAABIE010000001">
    <property type="protein sequence ID" value="GAA4737323.1"/>
    <property type="molecule type" value="Genomic_DNA"/>
</dbReference>
<evidence type="ECO:0000313" key="3">
    <source>
        <dbReference type="EMBL" id="GAA4737323.1"/>
    </source>
</evidence>
<dbReference type="RefSeq" id="WP_345311984.1">
    <property type="nucleotide sequence ID" value="NZ_BAABIE010000001.1"/>
</dbReference>
<dbReference type="InterPro" id="IPR015943">
    <property type="entry name" value="WD40/YVTN_repeat-like_dom_sf"/>
</dbReference>
<dbReference type="SUPFAM" id="SSF51004">
    <property type="entry name" value="C-terminal (heme d1) domain of cytochrome cd1-nitrite reductase"/>
    <property type="match status" value="1"/>
</dbReference>
<protein>
    <recommendedName>
        <fullName evidence="5">LVIVD repeat-containing protein</fullName>
    </recommendedName>
</protein>
<sequence length="509" mass="53864">MLPTSSRGARLRSLVLLTAFTATVAMAPVAAAPAAPLPIAKADCGPGSQPERGLQGDVPAADRDSGRSKQGYSCNVVRLGSYQGEGAGITSTSYENCGYTGSMFPTAMVGENSGVTVIDASNPRAPRKTASLRAPAFQAGTWESLKANRNSKLLVGAGVPFLTGAGLLAVYDISDCARPKLLNPVVGSLSAPLAITAHEGGFSPDGKTYWAMGIGPGMINAVDLSDPSRPKVLANALTALENHGVGVSADGNTLYVSHNFGGVSIWDVSAVQRRDRNPQIRKLSQVDWTSGALTQHSIPVTYDDHDYLFTVLEGGSGGVKLVDVDDARKPKVVNELKLEINLPQHRDRALASSSGGGLFAYESHYCAADRPVNPTALACGWTSSGVRVFDVRNPKRVKEIAYFNPPAQTGRQLELLNSAHTLASVIGVPFISSSGILESLRQGQFDPRQARSNRLGRVIGDLSTDWCFSPPEWRGDKLYVGCSDSGFQVLQLTNDVYTPPADQQSHVGS</sequence>
<organism evidence="3 4">
    <name type="scientific">Gordonia alkaliphila</name>
    <dbReference type="NCBI Taxonomy" id="1053547"/>
    <lineage>
        <taxon>Bacteria</taxon>
        <taxon>Bacillati</taxon>
        <taxon>Actinomycetota</taxon>
        <taxon>Actinomycetes</taxon>
        <taxon>Mycobacteriales</taxon>
        <taxon>Gordoniaceae</taxon>
        <taxon>Gordonia</taxon>
    </lineage>
</organism>
<keyword evidence="2" id="KW-0732">Signal</keyword>